<sequence length="80" mass="9225">MLLSQHPPKMGWSGAVVSCCWYKKQLRSPPPVRTASNISDVAQLVYRLDWIGLDLIIEYVLWKSELLFTDGDGLLKRSFW</sequence>
<evidence type="ECO:0000313" key="2">
    <source>
        <dbReference type="Proteomes" id="UP000789524"/>
    </source>
</evidence>
<gene>
    <name evidence="1" type="ORF">DCHRY22_LOCUS3559</name>
</gene>
<evidence type="ECO:0000313" key="1">
    <source>
        <dbReference type="EMBL" id="CAG9562168.1"/>
    </source>
</evidence>
<dbReference type="OrthoDB" id="7350316at2759"/>
<name>A0A8J2QNG7_9NEOP</name>
<dbReference type="AlphaFoldDB" id="A0A8J2QNG7"/>
<protein>
    <submittedName>
        <fullName evidence="1">(African queen) hypothetical protein</fullName>
    </submittedName>
</protein>
<proteinExistence type="predicted"/>
<reference evidence="1" key="1">
    <citation type="submission" date="2021-09" db="EMBL/GenBank/DDBJ databases">
        <authorList>
            <person name="Martin H S."/>
        </authorList>
    </citation>
    <scope>NUCLEOTIDE SEQUENCE</scope>
</reference>
<organism evidence="1 2">
    <name type="scientific">Danaus chrysippus</name>
    <name type="common">African queen</name>
    <dbReference type="NCBI Taxonomy" id="151541"/>
    <lineage>
        <taxon>Eukaryota</taxon>
        <taxon>Metazoa</taxon>
        <taxon>Ecdysozoa</taxon>
        <taxon>Arthropoda</taxon>
        <taxon>Hexapoda</taxon>
        <taxon>Insecta</taxon>
        <taxon>Pterygota</taxon>
        <taxon>Neoptera</taxon>
        <taxon>Endopterygota</taxon>
        <taxon>Lepidoptera</taxon>
        <taxon>Glossata</taxon>
        <taxon>Ditrysia</taxon>
        <taxon>Papilionoidea</taxon>
        <taxon>Nymphalidae</taxon>
        <taxon>Danainae</taxon>
        <taxon>Danaini</taxon>
        <taxon>Danaina</taxon>
        <taxon>Danaus</taxon>
        <taxon>Anosia</taxon>
    </lineage>
</organism>
<dbReference type="EMBL" id="CAKASE010000047">
    <property type="protein sequence ID" value="CAG9562168.1"/>
    <property type="molecule type" value="Genomic_DNA"/>
</dbReference>
<dbReference type="Proteomes" id="UP000789524">
    <property type="component" value="Unassembled WGS sequence"/>
</dbReference>
<comment type="caution">
    <text evidence="1">The sequence shown here is derived from an EMBL/GenBank/DDBJ whole genome shotgun (WGS) entry which is preliminary data.</text>
</comment>
<keyword evidence="2" id="KW-1185">Reference proteome</keyword>
<accession>A0A8J2QNG7</accession>